<accession>A4G7D2</accession>
<proteinExistence type="predicted"/>
<evidence type="ECO:0000313" key="1">
    <source>
        <dbReference type="EMBL" id="CAL62419.1"/>
    </source>
</evidence>
<reference evidence="1 2" key="1">
    <citation type="journal article" date="2007" name="PLoS Genet.">
        <title>A tale of two oxidation states: bacterial colonization of arsenic-rich environments.</title>
        <authorList>
            <person name="Muller D."/>
            <person name="Medigue C."/>
            <person name="Koechler S."/>
            <person name="Barbe V."/>
            <person name="Barakat M."/>
            <person name="Talla E."/>
            <person name="Bonnefoy V."/>
            <person name="Krin E."/>
            <person name="Arsene-Ploetze F."/>
            <person name="Carapito C."/>
            <person name="Chandler M."/>
            <person name="Cournoyer B."/>
            <person name="Cruveiller S."/>
            <person name="Dossat C."/>
            <person name="Duval S."/>
            <person name="Heymann M."/>
            <person name="Leize E."/>
            <person name="Lieutaud A."/>
            <person name="Lievremont D."/>
            <person name="Makita Y."/>
            <person name="Mangenot S."/>
            <person name="Nitschke W."/>
            <person name="Ortet P."/>
            <person name="Perdrial N."/>
            <person name="Schoepp B."/>
            <person name="Siguier N."/>
            <person name="Simeonova D.D."/>
            <person name="Rouy Z."/>
            <person name="Segurens B."/>
            <person name="Turlin E."/>
            <person name="Vallenet D."/>
            <person name="Van Dorsselaer A."/>
            <person name="Weiss S."/>
            <person name="Weissenbach J."/>
            <person name="Lett M.C."/>
            <person name="Danchin A."/>
            <person name="Bertin P.N."/>
        </authorList>
    </citation>
    <scope>NUCLEOTIDE SEQUENCE [LARGE SCALE GENOMIC DNA]</scope>
    <source>
        <strain evidence="2">ULPAs1</strain>
    </source>
</reference>
<keyword evidence="2" id="KW-1185">Reference proteome</keyword>
<dbReference type="eggNOG" id="ENOG5030UQR">
    <property type="taxonomic scope" value="Bacteria"/>
</dbReference>
<dbReference type="KEGG" id="har:HEAR2287"/>
<protein>
    <submittedName>
        <fullName evidence="1">Uncharacterized protein</fullName>
    </submittedName>
</protein>
<organism evidence="1 2">
    <name type="scientific">Herminiimonas arsenicoxydans</name>
    <dbReference type="NCBI Taxonomy" id="204773"/>
    <lineage>
        <taxon>Bacteria</taxon>
        <taxon>Pseudomonadati</taxon>
        <taxon>Pseudomonadota</taxon>
        <taxon>Betaproteobacteria</taxon>
        <taxon>Burkholderiales</taxon>
        <taxon>Oxalobacteraceae</taxon>
        <taxon>Herminiimonas</taxon>
    </lineage>
</organism>
<dbReference type="HOGENOM" id="CLU_198942_0_0_4"/>
<dbReference type="AlphaFoldDB" id="A4G7D2"/>
<dbReference type="Proteomes" id="UP000006697">
    <property type="component" value="Chromosome"/>
</dbReference>
<dbReference type="STRING" id="204773.HEAR2287"/>
<dbReference type="EMBL" id="CU207211">
    <property type="protein sequence ID" value="CAL62419.1"/>
    <property type="molecule type" value="Genomic_DNA"/>
</dbReference>
<evidence type="ECO:0000313" key="2">
    <source>
        <dbReference type="Proteomes" id="UP000006697"/>
    </source>
</evidence>
<sequence>MCELDDFKVDDAVLTPSGRLAKIKKILSGASKKDAFDRIVCQYVGGGAKDLVTLQPHQLQLLNQGHSTATNVLSLR</sequence>
<name>A4G7D2_HERAR</name>
<gene>
    <name evidence="1" type="ordered locus">HEAR2287</name>
</gene>